<feature type="region of interest" description="Disordered" evidence="1">
    <location>
        <begin position="147"/>
        <end position="171"/>
    </location>
</feature>
<gene>
    <name evidence="2" type="ORF">B0T16DRAFT_232547</name>
</gene>
<reference evidence="2" key="1">
    <citation type="submission" date="2023-06" db="EMBL/GenBank/DDBJ databases">
        <title>Genome-scale phylogeny and comparative genomics of the fungal order Sordariales.</title>
        <authorList>
            <consortium name="Lawrence Berkeley National Laboratory"/>
            <person name="Hensen N."/>
            <person name="Bonometti L."/>
            <person name="Westerberg I."/>
            <person name="Brannstrom I.O."/>
            <person name="Guillou S."/>
            <person name="Cros-Aarteil S."/>
            <person name="Calhoun S."/>
            <person name="Haridas S."/>
            <person name="Kuo A."/>
            <person name="Mondo S."/>
            <person name="Pangilinan J."/>
            <person name="Riley R."/>
            <person name="Labutti K."/>
            <person name="Andreopoulos B."/>
            <person name="Lipzen A."/>
            <person name="Chen C."/>
            <person name="Yanf M."/>
            <person name="Daum C."/>
            <person name="Ng V."/>
            <person name="Clum A."/>
            <person name="Steindorff A."/>
            <person name="Ohm R."/>
            <person name="Martin F."/>
            <person name="Silar P."/>
            <person name="Natvig D."/>
            <person name="Lalanne C."/>
            <person name="Gautier V."/>
            <person name="Ament-Velasquez S.L."/>
            <person name="Kruys A."/>
            <person name="Hutchinson M.I."/>
            <person name="Powell A.J."/>
            <person name="Barry K."/>
            <person name="Miller A.N."/>
            <person name="Grigoriev I.V."/>
            <person name="Debuchy R."/>
            <person name="Gladieux P."/>
            <person name="Thoren M.H."/>
            <person name="Johannesson H."/>
        </authorList>
    </citation>
    <scope>NUCLEOTIDE SEQUENCE</scope>
    <source>
        <strain evidence="2">SMH2532-1</strain>
    </source>
</reference>
<dbReference type="Proteomes" id="UP001174936">
    <property type="component" value="Unassembled WGS sequence"/>
</dbReference>
<proteinExistence type="predicted"/>
<dbReference type="AlphaFoldDB" id="A0AA39XRL9"/>
<organism evidence="2 3">
    <name type="scientific">Cercophora newfieldiana</name>
    <dbReference type="NCBI Taxonomy" id="92897"/>
    <lineage>
        <taxon>Eukaryota</taxon>
        <taxon>Fungi</taxon>
        <taxon>Dikarya</taxon>
        <taxon>Ascomycota</taxon>
        <taxon>Pezizomycotina</taxon>
        <taxon>Sordariomycetes</taxon>
        <taxon>Sordariomycetidae</taxon>
        <taxon>Sordariales</taxon>
        <taxon>Lasiosphaeriaceae</taxon>
        <taxon>Cercophora</taxon>
    </lineage>
</organism>
<evidence type="ECO:0008006" key="4">
    <source>
        <dbReference type="Google" id="ProtNLM"/>
    </source>
</evidence>
<evidence type="ECO:0000313" key="2">
    <source>
        <dbReference type="EMBL" id="KAK0638829.1"/>
    </source>
</evidence>
<protein>
    <recommendedName>
        <fullName evidence="4">F-box domain-containing protein</fullName>
    </recommendedName>
</protein>
<comment type="caution">
    <text evidence="2">The sequence shown here is derived from an EMBL/GenBank/DDBJ whole genome shotgun (WGS) entry which is preliminary data.</text>
</comment>
<evidence type="ECO:0000313" key="3">
    <source>
        <dbReference type="Proteomes" id="UP001174936"/>
    </source>
</evidence>
<sequence>MAKPTGREIPREIRSNIMDMLIEDAESGKCSLANCATVCQEWQTVFEAANFARIELTQERLRESEGILHPRRRLVKYIWLFIQETSCDCPFFHIGYCPSIAEEENLAINLVVHDTINLLSLQLSNWEPIGDLQLDISVHSNDQPVERVTPKLRTGSQPPIRLPGQQGPYVY</sequence>
<dbReference type="EMBL" id="JAULSV010000007">
    <property type="protein sequence ID" value="KAK0638829.1"/>
    <property type="molecule type" value="Genomic_DNA"/>
</dbReference>
<keyword evidence="3" id="KW-1185">Reference proteome</keyword>
<name>A0AA39XRL9_9PEZI</name>
<evidence type="ECO:0000256" key="1">
    <source>
        <dbReference type="SAM" id="MobiDB-lite"/>
    </source>
</evidence>
<accession>A0AA39XRL9</accession>